<dbReference type="InterPro" id="IPR036305">
    <property type="entry name" value="RGS_sf"/>
</dbReference>
<dbReference type="Pfam" id="PF08628">
    <property type="entry name" value="Nexin_C"/>
    <property type="match status" value="1"/>
</dbReference>
<evidence type="ECO:0008006" key="8">
    <source>
        <dbReference type="Google" id="ProtNLM"/>
    </source>
</evidence>
<dbReference type="InterPro" id="IPR003114">
    <property type="entry name" value="Phox_assoc"/>
</dbReference>
<dbReference type="Pfam" id="PF02194">
    <property type="entry name" value="PXA"/>
    <property type="match status" value="1"/>
</dbReference>
<dbReference type="AlphaFoldDB" id="A0A1B6DXD3"/>
<keyword evidence="3" id="KW-0812">Transmembrane</keyword>
<dbReference type="GO" id="GO:0035091">
    <property type="term" value="F:phosphatidylinositol binding"/>
    <property type="evidence" value="ECO:0007669"/>
    <property type="project" value="InterPro"/>
</dbReference>
<evidence type="ECO:0000256" key="1">
    <source>
        <dbReference type="ARBA" id="ARBA00010883"/>
    </source>
</evidence>
<name>A0A1B6DXD3_9HEMI</name>
<accession>A0A1B6DXD3</accession>
<dbReference type="GO" id="GO:0005769">
    <property type="term" value="C:early endosome"/>
    <property type="evidence" value="ECO:0007669"/>
    <property type="project" value="TreeGrafter"/>
</dbReference>
<dbReference type="Pfam" id="PF00787">
    <property type="entry name" value="PX"/>
    <property type="match status" value="1"/>
</dbReference>
<dbReference type="PROSITE" id="PS50195">
    <property type="entry name" value="PX"/>
    <property type="match status" value="1"/>
</dbReference>
<dbReference type="PROSITE" id="PS50132">
    <property type="entry name" value="RGS"/>
    <property type="match status" value="1"/>
</dbReference>
<feature type="domain" description="RGS" evidence="4">
    <location>
        <begin position="397"/>
        <end position="538"/>
    </location>
</feature>
<dbReference type="EMBL" id="GEDC01006960">
    <property type="protein sequence ID" value="JAS30338.1"/>
    <property type="molecule type" value="Transcribed_RNA"/>
</dbReference>
<gene>
    <name evidence="7" type="ORF">g.23524</name>
</gene>
<evidence type="ECO:0000259" key="4">
    <source>
        <dbReference type="PROSITE" id="PS50132"/>
    </source>
</evidence>
<feature type="domain" description="PXA" evidence="6">
    <location>
        <begin position="86"/>
        <end position="300"/>
    </location>
</feature>
<evidence type="ECO:0000313" key="7">
    <source>
        <dbReference type="EMBL" id="JAS30338.1"/>
    </source>
</evidence>
<proteinExistence type="inferred from homology"/>
<evidence type="ECO:0000256" key="3">
    <source>
        <dbReference type="SAM" id="Phobius"/>
    </source>
</evidence>
<dbReference type="InterPro" id="IPR013937">
    <property type="entry name" value="Sorting_nexin_C"/>
</dbReference>
<feature type="transmembrane region" description="Helical" evidence="3">
    <location>
        <begin position="6"/>
        <end position="39"/>
    </location>
</feature>
<dbReference type="InterPro" id="IPR016137">
    <property type="entry name" value="RGS"/>
</dbReference>
<dbReference type="PANTHER" id="PTHR22775">
    <property type="entry name" value="SORTING NEXIN"/>
    <property type="match status" value="1"/>
</dbReference>
<dbReference type="SUPFAM" id="SSF48097">
    <property type="entry name" value="Regulator of G-protein signaling, RGS"/>
    <property type="match status" value="1"/>
</dbReference>
<keyword evidence="3" id="KW-0472">Membrane</keyword>
<reference evidence="7" key="1">
    <citation type="submission" date="2015-12" db="EMBL/GenBank/DDBJ databases">
        <title>De novo transcriptome assembly of four potential Pierce s Disease insect vectors from Arizona vineyards.</title>
        <authorList>
            <person name="Tassone E.E."/>
        </authorList>
    </citation>
    <scope>NUCLEOTIDE SEQUENCE</scope>
</reference>
<keyword evidence="3" id="KW-1133">Transmembrane helix</keyword>
<comment type="similarity">
    <text evidence="1">Belongs to the sorting nexin family.</text>
</comment>
<evidence type="ECO:0000259" key="6">
    <source>
        <dbReference type="PROSITE" id="PS51207"/>
    </source>
</evidence>
<dbReference type="Gene3D" id="3.30.1520.10">
    <property type="entry name" value="Phox-like domain"/>
    <property type="match status" value="1"/>
</dbReference>
<evidence type="ECO:0000256" key="2">
    <source>
        <dbReference type="SAM" id="MobiDB-lite"/>
    </source>
</evidence>
<dbReference type="SMART" id="SM00315">
    <property type="entry name" value="RGS"/>
    <property type="match status" value="1"/>
</dbReference>
<feature type="domain" description="PX" evidence="5">
    <location>
        <begin position="629"/>
        <end position="750"/>
    </location>
</feature>
<dbReference type="Pfam" id="PF00615">
    <property type="entry name" value="RGS"/>
    <property type="match status" value="1"/>
</dbReference>
<sequence length="1015" mass="116080">MLFGWIGLIIFLCISSFGFITCITSLNVVLIFLIGGLILLYAKQEEKQTVSHGGKEKVLQIGLAQLVNLMHPLESSPRIDKRLTGSQVIDDQLEDILTYVIRDYVYSWYEELTADEELPHEVRVAAQKTIISFASRMKEIDWIPYLTTKLVDDAASHLRLFRQARTKIKQYKHTSISNENKHEPSGEGGYHRRVPSGSKFDVKTLPDLETLFFDLEFTMEENQLCRDHICLDSKNEKVFLQEISQIILFLLTPEEDFHCSSVRFFIRELLVNSIFLPLVNLFSDPDYINQIIIWLCKDIQITSEVFISTLRSTDNLEELYATRDILNKEFSILISKDSGGDDDAWVKQQLSSLTYLRHLIESCITRLQEGGVNDSTDLPLVDYSHILNTGVELFSLPLDVILKNNIALSYFIDYMTSISAQSYLFFFLNVEGWKASAEQQLSDLALQKLKASDDSIEKAMDATKLIDDQIPCEEQTLDRMREAAYSIFDQYLSEKASMRLRIEESLVTKLLLKIRTEVPSETWFDDVRSAVYNKLQTEDKFLNGFRNSIGYVKLLSELELLKEYGCKSDDEDTGSTDELSIASESVSLNSLSLDTAREEGGNVSATISVSSSVSPSHTATSSDFKLDPFTLQAEILEAGIVNEKGKTFGIYAVSVTKVFNSGHQDMWHVYRRYSDFYELNQKIREKYPDLNNLKFPGKKTFHNMDRKVLEERMKMLNNYLQMILQNNVLVSHPNLLNLLLLFFESGDYDKGLSYGQLTKTLDTLLVNPLRAVSQSMGQTVRTLPDNLINTVDGVMGGLNKVFQISGVKSQVRKDSEDDAEAIKVGASLDIETDDNIPLRILLLLMTEVFELKSRNQWLRRRIVILLRQIVRTMFGDIVNRRIIDYVFAMTSPSQVADYLRTFKHSYWPHGLKAESKMPRDDASRARTRVAAKVALLSCLSDEFKHILGIETSRQGLLSVFSLFQHRVLNRRLIYVLFEGVLCTLFSHDHPLDSVFTKLHSRSQRVIKSSMQRPKR</sequence>
<organism evidence="7">
    <name type="scientific">Clastoptera arizonana</name>
    <name type="common">Arizona spittle bug</name>
    <dbReference type="NCBI Taxonomy" id="38151"/>
    <lineage>
        <taxon>Eukaryota</taxon>
        <taxon>Metazoa</taxon>
        <taxon>Ecdysozoa</taxon>
        <taxon>Arthropoda</taxon>
        <taxon>Hexapoda</taxon>
        <taxon>Insecta</taxon>
        <taxon>Pterygota</taxon>
        <taxon>Neoptera</taxon>
        <taxon>Paraneoptera</taxon>
        <taxon>Hemiptera</taxon>
        <taxon>Auchenorrhyncha</taxon>
        <taxon>Cercopoidea</taxon>
        <taxon>Clastopteridae</taxon>
        <taxon>Clastoptera</taxon>
    </lineage>
</organism>
<dbReference type="Gene3D" id="1.10.167.10">
    <property type="entry name" value="Regulator of G-protein Signalling 4, domain 2"/>
    <property type="match status" value="1"/>
</dbReference>
<dbReference type="InterPro" id="IPR001683">
    <property type="entry name" value="PX_dom"/>
</dbReference>
<feature type="region of interest" description="Disordered" evidence="2">
    <location>
        <begin position="173"/>
        <end position="194"/>
    </location>
</feature>
<dbReference type="SMART" id="SM00312">
    <property type="entry name" value="PX"/>
    <property type="match status" value="1"/>
</dbReference>
<protein>
    <recommendedName>
        <fullName evidence="8">Sorting nexin-13</fullName>
    </recommendedName>
</protein>
<dbReference type="SMART" id="SM00313">
    <property type="entry name" value="PXA"/>
    <property type="match status" value="1"/>
</dbReference>
<dbReference type="PANTHER" id="PTHR22775:SF3">
    <property type="entry name" value="SORTING NEXIN-13"/>
    <property type="match status" value="1"/>
</dbReference>
<dbReference type="SUPFAM" id="SSF64268">
    <property type="entry name" value="PX domain"/>
    <property type="match status" value="1"/>
</dbReference>
<dbReference type="PROSITE" id="PS51207">
    <property type="entry name" value="PXA"/>
    <property type="match status" value="1"/>
</dbReference>
<dbReference type="InterPro" id="IPR036871">
    <property type="entry name" value="PX_dom_sf"/>
</dbReference>
<dbReference type="InterPro" id="IPR044926">
    <property type="entry name" value="RGS_subdomain_2"/>
</dbReference>
<evidence type="ECO:0000259" key="5">
    <source>
        <dbReference type="PROSITE" id="PS50195"/>
    </source>
</evidence>